<reference evidence="16" key="1">
    <citation type="submission" date="2011-12" db="EMBL/GenBank/DDBJ databases">
        <title>The Draft Genome of Lepisosteus oculatus.</title>
        <authorList>
            <consortium name="The Broad Institute Genome Assembly &amp; Analysis Group"/>
            <consortium name="Computational R&amp;D Group"/>
            <consortium name="and Sequencing Platform"/>
            <person name="Di Palma F."/>
            <person name="Alfoldi J."/>
            <person name="Johnson J."/>
            <person name="Berlin A."/>
            <person name="Gnerre S."/>
            <person name="Jaffe D."/>
            <person name="MacCallum I."/>
            <person name="Young S."/>
            <person name="Walker B.J."/>
            <person name="Lander E.S."/>
            <person name="Lindblad-Toh K."/>
        </authorList>
    </citation>
    <scope>NUCLEOTIDE SEQUENCE [LARGE SCALE GENOMIC DNA]</scope>
</reference>
<dbReference type="Proteomes" id="UP000018468">
    <property type="component" value="Linkage group LG16"/>
</dbReference>
<comment type="similarity">
    <text evidence="2">Belongs to the methyltransferase superfamily.</text>
</comment>
<feature type="domain" description="THUMP" evidence="14">
    <location>
        <begin position="211"/>
        <end position="267"/>
    </location>
</feature>
<evidence type="ECO:0000256" key="2">
    <source>
        <dbReference type="ARBA" id="ARBA00008361"/>
    </source>
</evidence>
<evidence type="ECO:0000313" key="15">
    <source>
        <dbReference type="Ensembl" id="ENSLOCP00000019385.1"/>
    </source>
</evidence>
<dbReference type="SUPFAM" id="SSF143437">
    <property type="entry name" value="THUMP domain-like"/>
    <property type="match status" value="1"/>
</dbReference>
<dbReference type="CDD" id="cd02440">
    <property type="entry name" value="AdoMet_MTases"/>
    <property type="match status" value="1"/>
</dbReference>
<dbReference type="AlphaFoldDB" id="W5NFH6"/>
<keyword evidence="16" id="KW-1185">Reference proteome</keyword>
<evidence type="ECO:0000256" key="4">
    <source>
        <dbReference type="ARBA" id="ARBA00022679"/>
    </source>
</evidence>
<comment type="subcellular location">
    <subcellularLocation>
        <location evidence="1">Nucleus</location>
    </subcellularLocation>
</comment>
<evidence type="ECO:0000256" key="7">
    <source>
        <dbReference type="ARBA" id="ARBA00050381"/>
    </source>
</evidence>
<feature type="region of interest" description="Disordered" evidence="12">
    <location>
        <begin position="429"/>
        <end position="455"/>
    </location>
</feature>
<dbReference type="FunFam" id="3.40.50.150:FF:000177">
    <property type="entry name" value="THUMP domain containing 2, isoform CRA_b"/>
    <property type="match status" value="1"/>
</dbReference>
<dbReference type="Pfam" id="PF02926">
    <property type="entry name" value="THUMP"/>
    <property type="match status" value="1"/>
</dbReference>
<evidence type="ECO:0000259" key="13">
    <source>
        <dbReference type="Pfam" id="PF01170"/>
    </source>
</evidence>
<dbReference type="PANTHER" id="PTHR14911:SF1">
    <property type="entry name" value="THUMP DOMAIN-CONTAINING PROTEIN 2"/>
    <property type="match status" value="1"/>
</dbReference>
<evidence type="ECO:0000256" key="11">
    <source>
        <dbReference type="ARBA" id="ARBA00077987"/>
    </source>
</evidence>
<comment type="catalytic activity">
    <reaction evidence="7">
        <text>guanosine in U6 snRNA + S-adenosyl-L-methionine = N(2)-methylguanosine in U6 snRNA + S-adenosyl-L-homocysteine + H(+)</text>
        <dbReference type="Rhea" id="RHEA:83423"/>
        <dbReference type="Rhea" id="RHEA-COMP:20128"/>
        <dbReference type="Rhea" id="RHEA-COMP:20129"/>
        <dbReference type="ChEBI" id="CHEBI:15378"/>
        <dbReference type="ChEBI" id="CHEBI:57856"/>
        <dbReference type="ChEBI" id="CHEBI:59789"/>
        <dbReference type="ChEBI" id="CHEBI:74269"/>
        <dbReference type="ChEBI" id="CHEBI:74481"/>
    </reaction>
    <physiologicalReaction direction="left-to-right" evidence="7">
        <dbReference type="Rhea" id="RHEA:83424"/>
    </physiologicalReaction>
</comment>
<evidence type="ECO:0000256" key="5">
    <source>
        <dbReference type="ARBA" id="ARBA00022884"/>
    </source>
</evidence>
<dbReference type="Gene3D" id="3.30.2130.30">
    <property type="match status" value="1"/>
</dbReference>
<dbReference type="OMA" id="QWTSAVM"/>
<dbReference type="GO" id="GO:0016423">
    <property type="term" value="F:tRNA (guanine) methyltransferase activity"/>
    <property type="evidence" value="ECO:0000318"/>
    <property type="project" value="GO_Central"/>
</dbReference>
<dbReference type="GO" id="GO:0003723">
    <property type="term" value="F:RNA binding"/>
    <property type="evidence" value="ECO:0007669"/>
    <property type="project" value="UniProtKB-KW"/>
</dbReference>
<comment type="function">
    <text evidence="8">Catalytic subunit of the THUMPD2-TRM112 methyltransferase complex, that specifically mediates the S-adenosyl-L-methionine-dependent N(2)-methylation of guanosine nucleotides, most probably at position 72 (m2G72), in the U6snRNA of the major spliceosome. This modification in the U6 snRNA affects the constitutive splicing efficiency of introns that have suboptimal splice sites and can impact final mRNA levels.</text>
</comment>
<evidence type="ECO:0000256" key="1">
    <source>
        <dbReference type="ARBA" id="ARBA00004123"/>
    </source>
</evidence>
<sequence>FSKELLPPFRDQEMKELRYFCTAGKGMEQFLVQEVISKLSACDVEHIPGKVFFTTSAGLERLRGLKSAERLFLLLKKLPPLPAPWDSDKGKMTRVIQEKIIGELGDWQQGLSAWLSLQQAAKESRLGPAASRRSRKRKRDEETGKEEEEEEGDGSSPAKKQDLQGSPEETPLPAQVLDSAGSVLPGRADHVSEGPSCPADVISSSKQPLVSFRVCCRCSGILARKFSPQELGRIIGMAIHKRLGWKADLREPDLEVNVHLSDAHCILGFPVFRLPLAHRPYIRTTGLRSTTAWAMASLAAIKDGCFVLDPMCGVGTILIEAAKEWQNAFFLGIDINESQLKKARENIQFSDLTSRIELMKASVTEIPLPAASVDAVICDIPFGRKFGCKTDVRIMLPAIVKEMERVLRVGGTLVLLLSPQLSAFLGKSFSREPQQNQRPAAGGSEEAGEAGRASPRLVDQVTADRVLVSAEGSSSAPMDFPSLVRMGTYRVSLGVTDGLVQEYKKVIP</sequence>
<proteinExistence type="inferred from homology"/>
<dbReference type="SUPFAM" id="SSF53335">
    <property type="entry name" value="S-adenosyl-L-methionine-dependent methyltransferases"/>
    <property type="match status" value="1"/>
</dbReference>
<feature type="compositionally biased region" description="Low complexity" evidence="12">
    <location>
        <begin position="438"/>
        <end position="455"/>
    </location>
</feature>
<organism evidence="15 16">
    <name type="scientific">Lepisosteus oculatus</name>
    <name type="common">Spotted gar</name>
    <dbReference type="NCBI Taxonomy" id="7918"/>
    <lineage>
        <taxon>Eukaryota</taxon>
        <taxon>Metazoa</taxon>
        <taxon>Chordata</taxon>
        <taxon>Craniata</taxon>
        <taxon>Vertebrata</taxon>
        <taxon>Euteleostomi</taxon>
        <taxon>Actinopterygii</taxon>
        <taxon>Neopterygii</taxon>
        <taxon>Holostei</taxon>
        <taxon>Semionotiformes</taxon>
        <taxon>Lepisosteidae</taxon>
        <taxon>Lepisosteus</taxon>
    </lineage>
</organism>
<dbReference type="InterPro" id="IPR004114">
    <property type="entry name" value="THUMP_dom"/>
</dbReference>
<protein>
    <recommendedName>
        <fullName evidence="10">U6 snRNA (guanine-N(2))-methyltransferase THUMPD2</fullName>
    </recommendedName>
    <alternativeName>
        <fullName evidence="11">THUMP domain-containing protein 2</fullName>
    </alternativeName>
</protein>
<dbReference type="Pfam" id="PF01170">
    <property type="entry name" value="UPF0020"/>
    <property type="match status" value="1"/>
</dbReference>
<dbReference type="Gene3D" id="3.40.50.150">
    <property type="entry name" value="Vaccinia Virus protein VP39"/>
    <property type="match status" value="1"/>
</dbReference>
<evidence type="ECO:0000256" key="3">
    <source>
        <dbReference type="ARBA" id="ARBA00022603"/>
    </source>
</evidence>
<accession>W5NFH6</accession>
<dbReference type="eggNOG" id="ENOG502QSR4">
    <property type="taxonomic scope" value="Eukaryota"/>
</dbReference>
<comment type="subunit">
    <text evidence="9">Part of the heterodimeric THUMPD2-TRM112 methyltransferase complex; this complex forms an active tRNA methyltransferase, where TRMT112 acts as an activator of the catalytic subunit THUMPD2.</text>
</comment>
<evidence type="ECO:0000256" key="6">
    <source>
        <dbReference type="ARBA" id="ARBA00023242"/>
    </source>
</evidence>
<dbReference type="FunCoup" id="W5NFH6">
    <property type="interactions" value="375"/>
</dbReference>
<dbReference type="InParanoid" id="W5NFH6"/>
<evidence type="ECO:0000256" key="9">
    <source>
        <dbReference type="ARBA" id="ARBA00065362"/>
    </source>
</evidence>
<feature type="domain" description="Ribosomal RNA large subunit methyltransferase K/L-like methyltransferase" evidence="13">
    <location>
        <begin position="278"/>
        <end position="418"/>
    </location>
</feature>
<feature type="compositionally biased region" description="Acidic residues" evidence="12">
    <location>
        <begin position="143"/>
        <end position="153"/>
    </location>
</feature>
<keyword evidence="5" id="KW-0694">RNA-binding</keyword>
<reference evidence="15" key="2">
    <citation type="submission" date="2025-08" db="UniProtKB">
        <authorList>
            <consortium name="Ensembl"/>
        </authorList>
    </citation>
    <scope>IDENTIFICATION</scope>
</reference>
<dbReference type="GO" id="GO:0043527">
    <property type="term" value="C:tRNA methyltransferase complex"/>
    <property type="evidence" value="ECO:0007669"/>
    <property type="project" value="UniProtKB-ARBA"/>
</dbReference>
<evidence type="ECO:0000259" key="14">
    <source>
        <dbReference type="Pfam" id="PF02926"/>
    </source>
</evidence>
<evidence type="ECO:0000256" key="12">
    <source>
        <dbReference type="SAM" id="MobiDB-lite"/>
    </source>
</evidence>
<name>W5NFH6_LEPOC</name>
<evidence type="ECO:0000256" key="10">
    <source>
        <dbReference type="ARBA" id="ARBA00072638"/>
    </source>
</evidence>
<dbReference type="PANTHER" id="PTHR14911">
    <property type="entry name" value="THUMP DOMAIN-CONTAINING"/>
    <property type="match status" value="1"/>
</dbReference>
<keyword evidence="4" id="KW-0808">Transferase</keyword>
<dbReference type="STRING" id="7918.ENSLOCP00000019385"/>
<feature type="region of interest" description="Disordered" evidence="12">
    <location>
        <begin position="125"/>
        <end position="173"/>
    </location>
</feature>
<dbReference type="Bgee" id="ENSLOCG00000015747">
    <property type="expression patterns" value="Expressed in ovary and 13 other cell types or tissues"/>
</dbReference>
<keyword evidence="3" id="KW-0489">Methyltransferase</keyword>
<dbReference type="InterPro" id="IPR029063">
    <property type="entry name" value="SAM-dependent_MTases_sf"/>
</dbReference>
<keyword evidence="6" id="KW-0539">Nucleus</keyword>
<dbReference type="InterPro" id="IPR000241">
    <property type="entry name" value="RlmKL-like_Mtase"/>
</dbReference>
<dbReference type="Ensembl" id="ENSLOCT00000019417.1">
    <property type="protein sequence ID" value="ENSLOCP00000019385.1"/>
    <property type="gene ID" value="ENSLOCG00000015747.1"/>
</dbReference>
<dbReference type="CDD" id="cd11715">
    <property type="entry name" value="THUMP_AdoMetMT"/>
    <property type="match status" value="1"/>
</dbReference>
<evidence type="ECO:0000256" key="8">
    <source>
        <dbReference type="ARBA" id="ARBA00055679"/>
    </source>
</evidence>
<dbReference type="GO" id="GO:0030488">
    <property type="term" value="P:tRNA methylation"/>
    <property type="evidence" value="ECO:0000318"/>
    <property type="project" value="GO_Central"/>
</dbReference>
<dbReference type="GeneTree" id="ENSGT00530000063557"/>
<dbReference type="GO" id="GO:0005634">
    <property type="term" value="C:nucleus"/>
    <property type="evidence" value="ECO:0007669"/>
    <property type="project" value="UniProtKB-SubCell"/>
</dbReference>
<evidence type="ECO:0000313" key="16">
    <source>
        <dbReference type="Proteomes" id="UP000018468"/>
    </source>
</evidence>
<reference evidence="15" key="3">
    <citation type="submission" date="2025-09" db="UniProtKB">
        <authorList>
            <consortium name="Ensembl"/>
        </authorList>
    </citation>
    <scope>IDENTIFICATION</scope>
</reference>
<dbReference type="EMBL" id="AHAT01034930">
    <property type="status" value="NOT_ANNOTATED_CDS"/>
    <property type="molecule type" value="Genomic_DNA"/>
</dbReference>